<name>A0ABY4V7E8_9GAMM</name>
<organism evidence="2 3">
    <name type="scientific">Microbulbifer variabilis</name>
    <dbReference type="NCBI Taxonomy" id="266805"/>
    <lineage>
        <taxon>Bacteria</taxon>
        <taxon>Pseudomonadati</taxon>
        <taxon>Pseudomonadota</taxon>
        <taxon>Gammaproteobacteria</taxon>
        <taxon>Cellvibrionales</taxon>
        <taxon>Microbulbiferaceae</taxon>
        <taxon>Microbulbifer</taxon>
    </lineage>
</organism>
<dbReference type="RefSeq" id="WP_252082352.1">
    <property type="nucleotide sequence ID" value="NZ_CP092418.1"/>
</dbReference>
<reference evidence="2" key="1">
    <citation type="submission" date="2022-02" db="EMBL/GenBank/DDBJ databases">
        <title>Coral-associated bacteria.</title>
        <authorList>
            <person name="Tang K."/>
            <person name="Wang X."/>
        </authorList>
    </citation>
    <scope>NUCLEOTIDE SEQUENCE</scope>
    <source>
        <strain evidence="2">SCSIO 43006</strain>
    </source>
</reference>
<evidence type="ECO:0000256" key="1">
    <source>
        <dbReference type="SAM" id="SignalP"/>
    </source>
</evidence>
<dbReference type="Proteomes" id="UP001055658">
    <property type="component" value="Chromosome"/>
</dbReference>
<evidence type="ECO:0000313" key="2">
    <source>
        <dbReference type="EMBL" id="USD20197.1"/>
    </source>
</evidence>
<evidence type="ECO:0000313" key="3">
    <source>
        <dbReference type="Proteomes" id="UP001055658"/>
    </source>
</evidence>
<feature type="signal peptide" evidence="1">
    <location>
        <begin position="1"/>
        <end position="20"/>
    </location>
</feature>
<keyword evidence="3" id="KW-1185">Reference proteome</keyword>
<dbReference type="InterPro" id="IPR032710">
    <property type="entry name" value="NTF2-like_dom_sf"/>
</dbReference>
<protein>
    <submittedName>
        <fullName evidence="2">Nuclear transport factor 2 family protein</fullName>
    </submittedName>
</protein>
<dbReference type="SUPFAM" id="SSF54427">
    <property type="entry name" value="NTF2-like"/>
    <property type="match status" value="1"/>
</dbReference>
<keyword evidence="1" id="KW-0732">Signal</keyword>
<accession>A0ABY4V7E8</accession>
<feature type="chain" id="PRO_5046329147" evidence="1">
    <location>
        <begin position="21"/>
        <end position="151"/>
    </location>
</feature>
<proteinExistence type="predicted"/>
<dbReference type="EMBL" id="CP092418">
    <property type="protein sequence ID" value="USD20197.1"/>
    <property type="molecule type" value="Genomic_DNA"/>
</dbReference>
<sequence>MRNIVFTLMLFVLTIGNAQAQEKPEAFKTIENLLNYLSDVDHERMRGTVTESFLLLEHGEVWTIEDLIKVAKPSDTVRTNYFSIIDFDERPDLVTINYWNKANFAKKNESQDVYWLESAILQKVKGKWLISQLHSTRLPSGKVPENVVFKP</sequence>
<gene>
    <name evidence="2" type="ORF">MJO52_14035</name>
</gene>